<dbReference type="InterPro" id="IPR029063">
    <property type="entry name" value="SAM-dependent_MTases_sf"/>
</dbReference>
<organism evidence="1">
    <name type="scientific">mine drainage metagenome</name>
    <dbReference type="NCBI Taxonomy" id="410659"/>
    <lineage>
        <taxon>unclassified sequences</taxon>
        <taxon>metagenomes</taxon>
        <taxon>ecological metagenomes</taxon>
    </lineage>
</organism>
<proteinExistence type="predicted"/>
<name>T0ZH08_9ZZZZ</name>
<reference evidence="1" key="1">
    <citation type="submission" date="2013-08" db="EMBL/GenBank/DDBJ databases">
        <authorList>
            <person name="Mendez C."/>
            <person name="Richter M."/>
            <person name="Ferrer M."/>
            <person name="Sanchez J."/>
        </authorList>
    </citation>
    <scope>NUCLEOTIDE SEQUENCE</scope>
</reference>
<dbReference type="GO" id="GO:0032259">
    <property type="term" value="P:methylation"/>
    <property type="evidence" value="ECO:0007669"/>
    <property type="project" value="UniProtKB-KW"/>
</dbReference>
<dbReference type="AlphaFoldDB" id="T0ZH08"/>
<dbReference type="SUPFAM" id="SSF53335">
    <property type="entry name" value="S-adenosyl-L-methionine-dependent methyltransferases"/>
    <property type="match status" value="1"/>
</dbReference>
<comment type="caution">
    <text evidence="1">The sequence shown here is derived from an EMBL/GenBank/DDBJ whole genome shotgun (WGS) entry which is preliminary data.</text>
</comment>
<protein>
    <submittedName>
        <fullName evidence="1">Methyltransferase type 11</fullName>
    </submittedName>
</protein>
<dbReference type="GO" id="GO:0008168">
    <property type="term" value="F:methyltransferase activity"/>
    <property type="evidence" value="ECO:0007669"/>
    <property type="project" value="UniProtKB-KW"/>
</dbReference>
<feature type="non-terminal residue" evidence="1">
    <location>
        <position position="116"/>
    </location>
</feature>
<reference evidence="1" key="2">
    <citation type="journal article" date="2014" name="ISME J.">
        <title>Microbial stratification in low pH oxic and suboxic macroscopic growths along an acid mine drainage.</title>
        <authorList>
            <person name="Mendez-Garcia C."/>
            <person name="Mesa V."/>
            <person name="Sprenger R.R."/>
            <person name="Richter M."/>
            <person name="Diez M.S."/>
            <person name="Solano J."/>
            <person name="Bargiela R."/>
            <person name="Golyshina O.V."/>
            <person name="Manteca A."/>
            <person name="Ramos J.L."/>
            <person name="Gallego J.R."/>
            <person name="Llorente I."/>
            <person name="Martins Dos Santos V.A."/>
            <person name="Jensen O.N."/>
            <person name="Pelaez A.I."/>
            <person name="Sanchez J."/>
            <person name="Ferrer M."/>
        </authorList>
    </citation>
    <scope>NUCLEOTIDE SEQUENCE</scope>
</reference>
<evidence type="ECO:0000313" key="1">
    <source>
        <dbReference type="EMBL" id="EQD47546.1"/>
    </source>
</evidence>
<accession>T0ZH08</accession>
<keyword evidence="1" id="KW-0489">Methyltransferase</keyword>
<keyword evidence="1" id="KW-0808">Transferase</keyword>
<dbReference type="Gene3D" id="3.40.50.150">
    <property type="entry name" value="Vaccinia Virus protein VP39"/>
    <property type="match status" value="1"/>
</dbReference>
<sequence>MKEASIFTKSEYPVHTNMKEDALSTPSSSYATNMADTEIAKAVNEIGFWWHSIDLHGFITPGGKSQQVLHNEWRAMEVPDLSGKSVLDIGAWDGFFSFEAERHGAESVVALDHYVW</sequence>
<dbReference type="EMBL" id="AUZZ01006055">
    <property type="protein sequence ID" value="EQD47546.1"/>
    <property type="molecule type" value="Genomic_DNA"/>
</dbReference>
<gene>
    <name evidence="1" type="ORF">B2A_08406</name>
</gene>